<dbReference type="EMBL" id="ACQT01000051">
    <property type="protein sequence ID" value="EER60544.1"/>
    <property type="molecule type" value="Genomic_DNA"/>
</dbReference>
<protein>
    <submittedName>
        <fullName evidence="1">Uncharacterized protein</fullName>
    </submittedName>
</protein>
<proteinExistence type="predicted"/>
<accession>C5T4Q1</accession>
<keyword evidence="2" id="KW-1185">Reference proteome</keyword>
<evidence type="ECO:0000313" key="2">
    <source>
        <dbReference type="Proteomes" id="UP000003856"/>
    </source>
</evidence>
<evidence type="ECO:0000313" key="1">
    <source>
        <dbReference type="EMBL" id="EER60544.1"/>
    </source>
</evidence>
<name>C5T4Q1_ACIDE</name>
<comment type="caution">
    <text evidence="1">The sequence shown here is derived from an EMBL/GenBank/DDBJ whole genome shotgun (WGS) entry which is preliminary data.</text>
</comment>
<organism evidence="1 2">
    <name type="scientific">Acidovorax delafieldii 2AN</name>
    <dbReference type="NCBI Taxonomy" id="573060"/>
    <lineage>
        <taxon>Bacteria</taxon>
        <taxon>Pseudomonadati</taxon>
        <taxon>Pseudomonadota</taxon>
        <taxon>Betaproteobacteria</taxon>
        <taxon>Burkholderiales</taxon>
        <taxon>Comamonadaceae</taxon>
        <taxon>Acidovorax</taxon>
    </lineage>
</organism>
<dbReference type="AlphaFoldDB" id="C5T4Q1"/>
<sequence length="120" mass="12975">MLGECDTERTDRTIANAFRNFGDLQFAAPQQSPASAMRQASKYVIGATATAWLKRSKKAERDIATSRASYAMLQEAAGLSCMARSAIASLGSTLTPAFVKHPQLLHGWPFCAARVLRGAR</sequence>
<reference evidence="1 2" key="1">
    <citation type="submission" date="2009-05" db="EMBL/GenBank/DDBJ databases">
        <title>The draft genome of Acidovorax delafieldii 2AN.</title>
        <authorList>
            <consortium name="US DOE Joint Genome Institute (JGI-PGF)"/>
            <person name="Lucas S."/>
            <person name="Copeland A."/>
            <person name="Lapidus A."/>
            <person name="Glavina del Rio T."/>
            <person name="Tice H."/>
            <person name="Bruce D."/>
            <person name="Goodwin L."/>
            <person name="Pitluck S."/>
            <person name="Larimer F."/>
            <person name="Land M.L."/>
            <person name="Hauser L."/>
            <person name="Shelobolina E.S."/>
            <person name="Picardal F."/>
            <person name="Roden E."/>
            <person name="Emerson D."/>
        </authorList>
    </citation>
    <scope>NUCLEOTIDE SEQUENCE [LARGE SCALE GENOMIC DNA]</scope>
    <source>
        <strain evidence="1 2">2AN</strain>
    </source>
</reference>
<dbReference type="Proteomes" id="UP000003856">
    <property type="component" value="Unassembled WGS sequence"/>
</dbReference>
<gene>
    <name evidence="1" type="ORF">AcdelDRAFT_1881</name>
</gene>